<sequence length="29" mass="3601">MKKDWRQYGEGGKNRWSKEKENDTEEELE</sequence>
<dbReference type="Proteomes" id="UP000249949">
    <property type="component" value="Chromosome"/>
</dbReference>
<evidence type="ECO:0000313" key="3">
    <source>
        <dbReference type="Proteomes" id="UP000249949"/>
    </source>
</evidence>
<proteinExistence type="predicted"/>
<dbReference type="EMBL" id="CP021324">
    <property type="protein sequence ID" value="ARS65164.1"/>
    <property type="molecule type" value="Genomic_DNA"/>
</dbReference>
<gene>
    <name evidence="2" type="ORF">NMSP_1564</name>
</gene>
<dbReference type="AlphaFoldDB" id="A0A2Z2HMN8"/>
<organism evidence="2 3">
    <name type="scientific">Candidatus Nitrosomarinus catalinensis</name>
    <dbReference type="NCBI Taxonomy" id="1898749"/>
    <lineage>
        <taxon>Archaea</taxon>
        <taxon>Nitrososphaerota</taxon>
        <taxon>Nitrososphaeria</taxon>
        <taxon>Nitrosopumilales</taxon>
        <taxon>Nitrosopumilaceae</taxon>
        <taxon>Candidatus Nitrosomarinus</taxon>
    </lineage>
</organism>
<name>A0A2Z2HMN8_9ARCH</name>
<evidence type="ECO:0000256" key="1">
    <source>
        <dbReference type="SAM" id="MobiDB-lite"/>
    </source>
</evidence>
<accession>A0A2Z2HMN8</accession>
<feature type="compositionally biased region" description="Basic and acidic residues" evidence="1">
    <location>
        <begin position="1"/>
        <end position="21"/>
    </location>
</feature>
<protein>
    <submittedName>
        <fullName evidence="2">Uncharacterized protein</fullName>
    </submittedName>
</protein>
<evidence type="ECO:0000313" key="2">
    <source>
        <dbReference type="EMBL" id="ARS65164.1"/>
    </source>
</evidence>
<feature type="region of interest" description="Disordered" evidence="1">
    <location>
        <begin position="1"/>
        <end position="29"/>
    </location>
</feature>
<reference evidence="2 3" key="1">
    <citation type="journal article" date="2017" name="Environ. Microbiol.">
        <title>Genome and epigenome of a novel marine Thaumarchaeota strain suggest viral infection, phosphorothioation DNA modification and multiple restriction systems.</title>
        <authorList>
            <person name="Ahlgren N.A."/>
            <person name="Chen Y."/>
            <person name="Needham D.M."/>
            <person name="Parada A.E."/>
            <person name="Sachdeva R."/>
            <person name="Trinh V."/>
            <person name="Chen T."/>
            <person name="Fuhrman J.A."/>
        </authorList>
    </citation>
    <scope>NUCLEOTIDE SEQUENCE [LARGE SCALE GENOMIC DNA]</scope>
    <source>
        <strain evidence="2 3">SPOT01</strain>
    </source>
</reference>
<keyword evidence="3" id="KW-1185">Reference proteome</keyword>
<dbReference type="KEGG" id="nct:NMSP_1564"/>